<protein>
    <submittedName>
        <fullName evidence="1">Uncharacterized protein</fullName>
    </submittedName>
</protein>
<accession>A0A081AWP8</accession>
<dbReference type="EMBL" id="ANJA01000518">
    <property type="protein sequence ID" value="ETO83309.1"/>
    <property type="molecule type" value="Genomic_DNA"/>
</dbReference>
<sequence length="101" mass="11657">MSRLSNRGTRGTVIACLVGVEIYRRVSLWWNGECAMYADVRAWCITGAIIIVRWRGYRVPGISIGQQWRRTRGLVASTLTLLWQLQFCWLTFSARHMATVH</sequence>
<gene>
    <name evidence="1" type="ORF">F444_02621</name>
</gene>
<evidence type="ECO:0000313" key="2">
    <source>
        <dbReference type="Proteomes" id="UP000028582"/>
    </source>
</evidence>
<name>A0A081AWP8_PHYNI</name>
<comment type="caution">
    <text evidence="1">The sequence shown here is derived from an EMBL/GenBank/DDBJ whole genome shotgun (WGS) entry which is preliminary data.</text>
</comment>
<organism evidence="1 2">
    <name type="scientific">Phytophthora nicotianae P1976</name>
    <dbReference type="NCBI Taxonomy" id="1317066"/>
    <lineage>
        <taxon>Eukaryota</taxon>
        <taxon>Sar</taxon>
        <taxon>Stramenopiles</taxon>
        <taxon>Oomycota</taxon>
        <taxon>Peronosporomycetes</taxon>
        <taxon>Peronosporales</taxon>
        <taxon>Peronosporaceae</taxon>
        <taxon>Phytophthora</taxon>
    </lineage>
</organism>
<proteinExistence type="predicted"/>
<reference evidence="1 2" key="1">
    <citation type="submission" date="2013-11" db="EMBL/GenBank/DDBJ databases">
        <title>The Genome Sequence of Phytophthora parasitica P1976.</title>
        <authorList>
            <consortium name="The Broad Institute Genomics Platform"/>
            <person name="Russ C."/>
            <person name="Tyler B."/>
            <person name="Panabieres F."/>
            <person name="Shan W."/>
            <person name="Tripathy S."/>
            <person name="Grunwald N."/>
            <person name="Machado M."/>
            <person name="Johnson C.S."/>
            <person name="Walker B."/>
            <person name="Young S."/>
            <person name="Zeng Q."/>
            <person name="Gargeya S."/>
            <person name="Fitzgerald M."/>
            <person name="Haas B."/>
            <person name="Abouelleil A."/>
            <person name="Allen A.W."/>
            <person name="Alvarado L."/>
            <person name="Arachchi H.M."/>
            <person name="Berlin A.M."/>
            <person name="Chapman S.B."/>
            <person name="Gainer-Dewar J."/>
            <person name="Goldberg J."/>
            <person name="Griggs A."/>
            <person name="Gujja S."/>
            <person name="Hansen M."/>
            <person name="Howarth C."/>
            <person name="Imamovic A."/>
            <person name="Ireland A."/>
            <person name="Larimer J."/>
            <person name="McCowan C."/>
            <person name="Murphy C."/>
            <person name="Pearson M."/>
            <person name="Poon T.W."/>
            <person name="Priest M."/>
            <person name="Roberts A."/>
            <person name="Saif S."/>
            <person name="Shea T."/>
            <person name="Sisk P."/>
            <person name="Sykes S."/>
            <person name="Wortman J."/>
            <person name="Nusbaum C."/>
            <person name="Birren B."/>
        </authorList>
    </citation>
    <scope>NUCLEOTIDE SEQUENCE [LARGE SCALE GENOMIC DNA]</scope>
    <source>
        <strain evidence="1 2">P1976</strain>
    </source>
</reference>
<dbReference type="AlphaFoldDB" id="A0A081AWP8"/>
<evidence type="ECO:0000313" key="1">
    <source>
        <dbReference type="EMBL" id="ETO83309.1"/>
    </source>
</evidence>
<dbReference type="Proteomes" id="UP000028582">
    <property type="component" value="Unassembled WGS sequence"/>
</dbReference>